<dbReference type="Proteomes" id="UP000447873">
    <property type="component" value="Unassembled WGS sequence"/>
</dbReference>
<name>A0A8H3UTI1_VENIN</name>
<feature type="chain" id="PRO_5034833432" evidence="1">
    <location>
        <begin position="21"/>
        <end position="129"/>
    </location>
</feature>
<feature type="signal peptide" evidence="1">
    <location>
        <begin position="1"/>
        <end position="20"/>
    </location>
</feature>
<sequence length="129" mass="14006">MKFFGPIIVALSVALQLATALVCDKCIDYPAPGGIVCVNAHNYSLHQTFRPTTNMKFFGPIIMALSLTTQLATALGLDRRDGFDDLNCYACIDYPGGVVCVNKRNLGCGICCHDVNECLKARQFKPACN</sequence>
<protein>
    <submittedName>
        <fullName evidence="2">Uncharacterized protein</fullName>
    </submittedName>
</protein>
<accession>A0A8H3UTI1</accession>
<keyword evidence="1" id="KW-0732">Signal</keyword>
<evidence type="ECO:0000313" key="3">
    <source>
        <dbReference type="Proteomes" id="UP000447873"/>
    </source>
</evidence>
<evidence type="ECO:0000256" key="1">
    <source>
        <dbReference type="SAM" id="SignalP"/>
    </source>
</evidence>
<organism evidence="2 3">
    <name type="scientific">Venturia inaequalis</name>
    <name type="common">Apple scab fungus</name>
    <dbReference type="NCBI Taxonomy" id="5025"/>
    <lineage>
        <taxon>Eukaryota</taxon>
        <taxon>Fungi</taxon>
        <taxon>Dikarya</taxon>
        <taxon>Ascomycota</taxon>
        <taxon>Pezizomycotina</taxon>
        <taxon>Dothideomycetes</taxon>
        <taxon>Pleosporomycetidae</taxon>
        <taxon>Venturiales</taxon>
        <taxon>Venturiaceae</taxon>
        <taxon>Venturia</taxon>
    </lineage>
</organism>
<proteinExistence type="predicted"/>
<gene>
    <name evidence="2" type="ORF">EG328_002352</name>
</gene>
<comment type="caution">
    <text evidence="2">The sequence shown here is derived from an EMBL/GenBank/DDBJ whole genome shotgun (WGS) entry which is preliminary data.</text>
</comment>
<evidence type="ECO:0000313" key="2">
    <source>
        <dbReference type="EMBL" id="KAE9976892.1"/>
    </source>
</evidence>
<reference evidence="2 3" key="1">
    <citation type="submission" date="2018-12" db="EMBL/GenBank/DDBJ databases">
        <title>Venturia inaequalis Genome Resource.</title>
        <authorList>
            <person name="Lichtner F.J."/>
        </authorList>
    </citation>
    <scope>NUCLEOTIDE SEQUENCE [LARGE SCALE GENOMIC DNA]</scope>
    <source>
        <strain evidence="2 3">120213</strain>
    </source>
</reference>
<dbReference type="AlphaFoldDB" id="A0A8H3UTI1"/>
<dbReference type="EMBL" id="WNWS01000164">
    <property type="protein sequence ID" value="KAE9976892.1"/>
    <property type="molecule type" value="Genomic_DNA"/>
</dbReference>